<comment type="caution">
    <text evidence="1">The sequence shown here is derived from an EMBL/GenBank/DDBJ whole genome shotgun (WGS) entry which is preliminary data.</text>
</comment>
<keyword evidence="2" id="KW-1185">Reference proteome</keyword>
<dbReference type="Proteomes" id="UP000664534">
    <property type="component" value="Unassembled WGS sequence"/>
</dbReference>
<dbReference type="OrthoDB" id="10637494at2759"/>
<evidence type="ECO:0000313" key="1">
    <source>
        <dbReference type="EMBL" id="CAF9918248.1"/>
    </source>
</evidence>
<proteinExistence type="predicted"/>
<gene>
    <name evidence="1" type="ORF">IMSHALPRED_004251</name>
</gene>
<name>A0A8H3IGX0_9LECA</name>
<reference evidence="1" key="1">
    <citation type="submission" date="2021-03" db="EMBL/GenBank/DDBJ databases">
        <authorList>
            <person name="Tagirdzhanova G."/>
        </authorList>
    </citation>
    <scope>NUCLEOTIDE SEQUENCE</scope>
</reference>
<organism evidence="1 2">
    <name type="scientific">Imshaugia aleurites</name>
    <dbReference type="NCBI Taxonomy" id="172621"/>
    <lineage>
        <taxon>Eukaryota</taxon>
        <taxon>Fungi</taxon>
        <taxon>Dikarya</taxon>
        <taxon>Ascomycota</taxon>
        <taxon>Pezizomycotina</taxon>
        <taxon>Lecanoromycetes</taxon>
        <taxon>OSLEUM clade</taxon>
        <taxon>Lecanoromycetidae</taxon>
        <taxon>Lecanorales</taxon>
        <taxon>Lecanorineae</taxon>
        <taxon>Parmeliaceae</taxon>
        <taxon>Imshaugia</taxon>
    </lineage>
</organism>
<protein>
    <submittedName>
        <fullName evidence="1">Uncharacterized protein</fullName>
    </submittedName>
</protein>
<evidence type="ECO:0000313" key="2">
    <source>
        <dbReference type="Proteomes" id="UP000664534"/>
    </source>
</evidence>
<dbReference type="EMBL" id="CAJPDT010000020">
    <property type="protein sequence ID" value="CAF9918248.1"/>
    <property type="molecule type" value="Genomic_DNA"/>
</dbReference>
<sequence length="160" mass="18355">MASASGRTFKAWFKTTQAEFLVSIRDNQKNLNEQYLNWVRIATSVCIEVDHEFFYYQSSNRGNDMLFSTLKAIYTKNGAVDIFFECHRILEEEAFSTVGHGVDGLMVRDMPSNRKRTVAHIHVMNKGTMDHVTKDDVCNYLNDVNDNSEDDDTEGEDLLV</sequence>
<accession>A0A8H3IGX0</accession>
<dbReference type="AlphaFoldDB" id="A0A8H3IGX0"/>